<reference evidence="1 2" key="1">
    <citation type="submission" date="2019-04" db="EMBL/GenBank/DDBJ databases">
        <authorList>
            <person name="Van Vliet M D."/>
        </authorList>
    </citation>
    <scope>NUCLEOTIDE SEQUENCE [LARGE SCALE GENOMIC DNA]</scope>
    <source>
        <strain evidence="1 2">F1</strain>
    </source>
</reference>
<dbReference type="EMBL" id="CAAHFG010000001">
    <property type="protein sequence ID" value="VGO12013.1"/>
    <property type="molecule type" value="Genomic_DNA"/>
</dbReference>
<organism evidence="1 2">
    <name type="scientific">Pontiella desulfatans</name>
    <dbReference type="NCBI Taxonomy" id="2750659"/>
    <lineage>
        <taxon>Bacteria</taxon>
        <taxon>Pseudomonadati</taxon>
        <taxon>Kiritimatiellota</taxon>
        <taxon>Kiritimatiellia</taxon>
        <taxon>Kiritimatiellales</taxon>
        <taxon>Pontiellaceae</taxon>
        <taxon>Pontiella</taxon>
    </lineage>
</organism>
<accession>A0A6C2TWN7</accession>
<proteinExistence type="predicted"/>
<sequence length="137" mass="14904">MWNEVTASSILSAFSPSLTADYQQWLVDNPGKVGRLDEIVDMVVGEFRAALESNPETVMDTTAGTLPPSCLRHASNIIIFQLKGEMEQTLTEAENAAAIRADVFLRGIWMESIPAGSAAVTQTPSYAGPHEFQEFAQ</sequence>
<keyword evidence="2" id="KW-1185">Reference proteome</keyword>
<evidence type="ECO:0000313" key="1">
    <source>
        <dbReference type="EMBL" id="VGO12013.1"/>
    </source>
</evidence>
<dbReference type="Proteomes" id="UP000366872">
    <property type="component" value="Unassembled WGS sequence"/>
</dbReference>
<dbReference type="AlphaFoldDB" id="A0A6C2TWN7"/>
<name>A0A6C2TWN7_PONDE</name>
<gene>
    <name evidence="1" type="ORF">PDESU_00561</name>
</gene>
<evidence type="ECO:0000313" key="2">
    <source>
        <dbReference type="Proteomes" id="UP000366872"/>
    </source>
</evidence>
<protein>
    <submittedName>
        <fullName evidence="1">Uncharacterized protein</fullName>
    </submittedName>
</protein>